<protein>
    <submittedName>
        <fullName evidence="3">NAD(P)-dependent dehydrogenase, short-chain alcohol dehydrogenase family</fullName>
    </submittedName>
</protein>
<dbReference type="CDD" id="cd05233">
    <property type="entry name" value="SDR_c"/>
    <property type="match status" value="1"/>
</dbReference>
<dbReference type="OrthoDB" id="9803333at2"/>
<dbReference type="GO" id="GO:0016491">
    <property type="term" value="F:oxidoreductase activity"/>
    <property type="evidence" value="ECO:0007669"/>
    <property type="project" value="UniProtKB-KW"/>
</dbReference>
<dbReference type="Pfam" id="PF13561">
    <property type="entry name" value="adh_short_C2"/>
    <property type="match status" value="1"/>
</dbReference>
<evidence type="ECO:0000313" key="3">
    <source>
        <dbReference type="EMBL" id="SCG77944.1"/>
    </source>
</evidence>
<dbReference type="EMBL" id="LT607754">
    <property type="protein sequence ID" value="SCG77944.1"/>
    <property type="molecule type" value="Genomic_DNA"/>
</dbReference>
<dbReference type="PRINTS" id="PR00080">
    <property type="entry name" value="SDRFAMILY"/>
</dbReference>
<accession>A0A1C5K599</accession>
<dbReference type="FunFam" id="3.40.50.720:FF:000084">
    <property type="entry name" value="Short-chain dehydrogenase reductase"/>
    <property type="match status" value="1"/>
</dbReference>
<dbReference type="InterPro" id="IPR036291">
    <property type="entry name" value="NAD(P)-bd_dom_sf"/>
</dbReference>
<dbReference type="SUPFAM" id="SSF51735">
    <property type="entry name" value="NAD(P)-binding Rossmann-fold domains"/>
    <property type="match status" value="1"/>
</dbReference>
<dbReference type="PRINTS" id="PR00081">
    <property type="entry name" value="GDHRDH"/>
</dbReference>
<dbReference type="InterPro" id="IPR020904">
    <property type="entry name" value="Sc_DH/Rdtase_CS"/>
</dbReference>
<evidence type="ECO:0000256" key="2">
    <source>
        <dbReference type="ARBA" id="ARBA00023002"/>
    </source>
</evidence>
<sequence>MRHVIVSGGTSGIGLATVRLLLERGWRVSTFGVRAESVAAARSTLGATDRCRVGQVDMSDADAVTSFVAKACEQFGTPWGLVNNAAVRHHGDFFDTELDVWDATFATNVRGLFVLTRAVAPRMRDAGGGSVVNLASGSGYGRPNLFAYCASKGAVLSMTKAMALDVAAANIRVNAVLPGSTYSEMVNGLEGRAKLEFEQRAARNNVMGRPNDPQEVAEAIAWVLSDEARTVSGTVLEVGTLPRYSN</sequence>
<organism evidence="3 4">
    <name type="scientific">Micromonospora inositola</name>
    <dbReference type="NCBI Taxonomy" id="47865"/>
    <lineage>
        <taxon>Bacteria</taxon>
        <taxon>Bacillati</taxon>
        <taxon>Actinomycetota</taxon>
        <taxon>Actinomycetes</taxon>
        <taxon>Micromonosporales</taxon>
        <taxon>Micromonosporaceae</taxon>
        <taxon>Micromonospora</taxon>
    </lineage>
</organism>
<dbReference type="PROSITE" id="PS00061">
    <property type="entry name" value="ADH_SHORT"/>
    <property type="match status" value="1"/>
</dbReference>
<name>A0A1C5K599_9ACTN</name>
<comment type="similarity">
    <text evidence="1">Belongs to the short-chain dehydrogenases/reductases (SDR) family.</text>
</comment>
<dbReference type="RefSeq" id="WP_157746623.1">
    <property type="nucleotide sequence ID" value="NZ_LT607754.1"/>
</dbReference>
<dbReference type="AlphaFoldDB" id="A0A1C5K599"/>
<keyword evidence="2" id="KW-0560">Oxidoreductase</keyword>
<evidence type="ECO:0000256" key="1">
    <source>
        <dbReference type="ARBA" id="ARBA00006484"/>
    </source>
</evidence>
<dbReference type="Gene3D" id="3.40.50.720">
    <property type="entry name" value="NAD(P)-binding Rossmann-like Domain"/>
    <property type="match status" value="1"/>
</dbReference>
<dbReference type="InterPro" id="IPR002347">
    <property type="entry name" value="SDR_fam"/>
</dbReference>
<keyword evidence="4" id="KW-1185">Reference proteome</keyword>
<proteinExistence type="inferred from homology"/>
<evidence type="ECO:0000313" key="4">
    <source>
        <dbReference type="Proteomes" id="UP000198221"/>
    </source>
</evidence>
<dbReference type="Proteomes" id="UP000198221">
    <property type="component" value="Chromosome I"/>
</dbReference>
<dbReference type="PANTHER" id="PTHR24321">
    <property type="entry name" value="DEHYDROGENASES, SHORT CHAIN"/>
    <property type="match status" value="1"/>
</dbReference>
<dbReference type="PANTHER" id="PTHR24321:SF8">
    <property type="entry name" value="ESTRADIOL 17-BETA-DEHYDROGENASE 8-RELATED"/>
    <property type="match status" value="1"/>
</dbReference>
<reference evidence="4" key="1">
    <citation type="submission" date="2016-06" db="EMBL/GenBank/DDBJ databases">
        <authorList>
            <person name="Varghese N."/>
            <person name="Submissions Spin"/>
        </authorList>
    </citation>
    <scope>NUCLEOTIDE SEQUENCE [LARGE SCALE GENOMIC DNA]</scope>
    <source>
        <strain evidence="4">DSM 43819</strain>
    </source>
</reference>
<gene>
    <name evidence="3" type="ORF">GA0070613_6415</name>
</gene>